<organism evidence="2 3">
    <name type="scientific">Rhizobium grahamii</name>
    <dbReference type="NCBI Taxonomy" id="1120045"/>
    <lineage>
        <taxon>Bacteria</taxon>
        <taxon>Pseudomonadati</taxon>
        <taxon>Pseudomonadota</taxon>
        <taxon>Alphaproteobacteria</taxon>
        <taxon>Hyphomicrobiales</taxon>
        <taxon>Rhizobiaceae</taxon>
        <taxon>Rhizobium/Agrobacterium group</taxon>
        <taxon>Rhizobium</taxon>
    </lineage>
</organism>
<dbReference type="AlphaFoldDB" id="A0A370KH93"/>
<evidence type="ECO:0008006" key="4">
    <source>
        <dbReference type="Google" id="ProtNLM"/>
    </source>
</evidence>
<feature type="region of interest" description="Disordered" evidence="1">
    <location>
        <begin position="535"/>
        <end position="555"/>
    </location>
</feature>
<dbReference type="InterPro" id="IPR008718">
    <property type="entry name" value="NolX"/>
</dbReference>
<protein>
    <recommendedName>
        <fullName evidence="4">Nodulation protein NOLX</fullName>
    </recommendedName>
</protein>
<dbReference type="Proteomes" id="UP000254939">
    <property type="component" value="Unassembled WGS sequence"/>
</dbReference>
<evidence type="ECO:0000313" key="3">
    <source>
        <dbReference type="Proteomes" id="UP000254939"/>
    </source>
</evidence>
<dbReference type="EMBL" id="NAAC01000038">
    <property type="protein sequence ID" value="RDJ04493.1"/>
    <property type="molecule type" value="Genomic_DNA"/>
</dbReference>
<comment type="caution">
    <text evidence="2">The sequence shown here is derived from an EMBL/GenBank/DDBJ whole genome shotgun (WGS) entry which is preliminary data.</text>
</comment>
<sequence length="555" mass="59761">MSLSPLSSSFISPEPCGDAQGWSTCERAVSDYAWQSTFEALLLVNSPPSCFPPASPAPNSNLTWNGGTLTEAELQIVAVLNRHKDRCPLSWESLEDQANDPATPLDLKEALEALQQDPSLFYAIGSQGDGRCGGKIKAKDLSGFSSHHLQVGAFQERQAQDYEKNYIASDAIGNIQLTVMTMSDALRELYRYSDDLPKNLSLYEFKRIVDGQADTGKCPPQVIAAAQYFLDHPDAWMHLNGGTKDKVHKEDFLQVAACSMSLTQNEMNTLDTINNSEGAFFGRGGLTREKLASMSDDKGLDPRVRKAASQLLSDTVLFGLLNNTITGYKSHHGFFNFGGGHTVDSGNISNKDFTHFYSTMSAANRTIQHSKNSVSDNAAEQQAIEDMRIGAADQPDVKTVKKNGGALMHATDDILKVGSKALDLAATALGVLSYVPGLGELADLGSMVLESESQAANLLHTAISGGNMKQALEEAGLSFAAQGVGLIAGPEVKLAIRDGLAKKVMEEAVNLPLSTAQYYADEYLNNLKSRLEVSPTQAEGLPSQVETTPPYQNVA</sequence>
<reference evidence="2 3" key="1">
    <citation type="submission" date="2017-03" db="EMBL/GenBank/DDBJ databases">
        <title>Genome analysis of Rhizobial strains effectives or ineffectives for nitrogen fixation isolated from bean seeds.</title>
        <authorList>
            <person name="Peralta H."/>
            <person name="Aguilar-Vera A."/>
            <person name="Mora Y."/>
            <person name="Vargas-Lagunas C."/>
            <person name="Girard L."/>
            <person name="Mora J."/>
        </authorList>
    </citation>
    <scope>NUCLEOTIDE SEQUENCE [LARGE SCALE GENOMIC DNA]</scope>
    <source>
        <strain evidence="2 3">CCGM3</strain>
    </source>
</reference>
<name>A0A370KH93_9HYPH</name>
<dbReference type="Pfam" id="PF05819">
    <property type="entry name" value="NolX"/>
    <property type="match status" value="1"/>
</dbReference>
<dbReference type="OrthoDB" id="9801929at2"/>
<proteinExistence type="predicted"/>
<dbReference type="RefSeq" id="WP_114715208.1">
    <property type="nucleotide sequence ID" value="NZ_KZ857267.1"/>
</dbReference>
<feature type="compositionally biased region" description="Polar residues" evidence="1">
    <location>
        <begin position="544"/>
        <end position="555"/>
    </location>
</feature>
<gene>
    <name evidence="2" type="ORF">B5K06_26990</name>
</gene>
<evidence type="ECO:0000256" key="1">
    <source>
        <dbReference type="SAM" id="MobiDB-lite"/>
    </source>
</evidence>
<evidence type="ECO:0000313" key="2">
    <source>
        <dbReference type="EMBL" id="RDJ04493.1"/>
    </source>
</evidence>
<accession>A0A370KH93</accession>